<accession>A0A0F9DWU8</accession>
<proteinExistence type="predicted"/>
<dbReference type="SUPFAM" id="SSF53335">
    <property type="entry name" value="S-adenosyl-L-methionine-dependent methyltransferases"/>
    <property type="match status" value="1"/>
</dbReference>
<reference evidence="2" key="1">
    <citation type="journal article" date="2015" name="Nature">
        <title>Complex archaea that bridge the gap between prokaryotes and eukaryotes.</title>
        <authorList>
            <person name="Spang A."/>
            <person name="Saw J.H."/>
            <person name="Jorgensen S.L."/>
            <person name="Zaremba-Niedzwiedzka K."/>
            <person name="Martijn J."/>
            <person name="Lind A.E."/>
            <person name="van Eijk R."/>
            <person name="Schleper C."/>
            <person name="Guy L."/>
            <person name="Ettema T.J."/>
        </authorList>
    </citation>
    <scope>NUCLEOTIDE SEQUENCE</scope>
</reference>
<dbReference type="AlphaFoldDB" id="A0A0F9DWU8"/>
<name>A0A0F9DWU8_9ZZZZ</name>
<dbReference type="InterPro" id="IPR013216">
    <property type="entry name" value="Methyltransf_11"/>
</dbReference>
<dbReference type="CDD" id="cd02440">
    <property type="entry name" value="AdoMet_MTases"/>
    <property type="match status" value="1"/>
</dbReference>
<dbReference type="PANTHER" id="PTHR43591">
    <property type="entry name" value="METHYLTRANSFERASE"/>
    <property type="match status" value="1"/>
</dbReference>
<dbReference type="GO" id="GO:0008757">
    <property type="term" value="F:S-adenosylmethionine-dependent methyltransferase activity"/>
    <property type="evidence" value="ECO:0007669"/>
    <property type="project" value="InterPro"/>
</dbReference>
<organism evidence="2">
    <name type="scientific">marine sediment metagenome</name>
    <dbReference type="NCBI Taxonomy" id="412755"/>
    <lineage>
        <taxon>unclassified sequences</taxon>
        <taxon>metagenomes</taxon>
        <taxon>ecological metagenomes</taxon>
    </lineage>
</organism>
<dbReference type="InterPro" id="IPR029063">
    <property type="entry name" value="SAM-dependent_MTases_sf"/>
</dbReference>
<evidence type="ECO:0000313" key="2">
    <source>
        <dbReference type="EMBL" id="KKL66229.1"/>
    </source>
</evidence>
<gene>
    <name evidence="2" type="ORF">LCGC14_2147090</name>
</gene>
<comment type="caution">
    <text evidence="2">The sequence shown here is derived from an EMBL/GenBank/DDBJ whole genome shotgun (WGS) entry which is preliminary data.</text>
</comment>
<sequence length="371" mass="43419">MEYFTDTIECLNENAPHSEEATSFYNFFKDFEDNQGYTFIRCFIAMDFFQKTEKLKFDLNFTIDQYKKLLTQELELAKILVESFEVYKDKIISFNPRSDNNDIGFTQTHYGNLFTNFSEYHYYEEPFELLSTRLDRNNINLEDNENKIALDCGCGGGRYTLALAKFGFKEVYGVDYSPLNIDTAKERAKARNIENVVYKQGNVLDLPFEDNKFDFIFCNGVLHHSRSIAKGVEEMVRVIKPGGLGWLYLINRLGGIHLDTIELLRSILKPVDQEYARKVLGILGIPQNRIFYILDHVMVPVNTLSSSEEIEEMFANNQITEYKRLERGVDFDTIEKIWNIKQSNPNDKDLIWRYGTGEHRYLFRKPIIQKS</sequence>
<dbReference type="Gene3D" id="3.40.50.150">
    <property type="entry name" value="Vaccinia Virus protein VP39"/>
    <property type="match status" value="1"/>
</dbReference>
<dbReference type="Pfam" id="PF08241">
    <property type="entry name" value="Methyltransf_11"/>
    <property type="match status" value="1"/>
</dbReference>
<dbReference type="EMBL" id="LAZR01027276">
    <property type="protein sequence ID" value="KKL66229.1"/>
    <property type="molecule type" value="Genomic_DNA"/>
</dbReference>
<feature type="domain" description="Methyltransferase type 11" evidence="1">
    <location>
        <begin position="150"/>
        <end position="244"/>
    </location>
</feature>
<protein>
    <recommendedName>
        <fullName evidence="1">Methyltransferase type 11 domain-containing protein</fullName>
    </recommendedName>
</protein>
<evidence type="ECO:0000259" key="1">
    <source>
        <dbReference type="Pfam" id="PF08241"/>
    </source>
</evidence>